<evidence type="ECO:0000313" key="5">
    <source>
        <dbReference type="EMBL" id="QVV89442.1"/>
    </source>
</evidence>
<feature type="region of interest" description="Disordered" evidence="4">
    <location>
        <begin position="91"/>
        <end position="112"/>
    </location>
</feature>
<evidence type="ECO:0000256" key="4">
    <source>
        <dbReference type="SAM" id="MobiDB-lite"/>
    </source>
</evidence>
<evidence type="ECO:0000256" key="2">
    <source>
        <dbReference type="ARBA" id="ARBA00023274"/>
    </source>
</evidence>
<dbReference type="InterPro" id="IPR012677">
    <property type="entry name" value="Nucleotide-bd_a/b_plait_sf"/>
</dbReference>
<dbReference type="Gene3D" id="3.30.70.330">
    <property type="match status" value="1"/>
</dbReference>
<dbReference type="HAMAP" id="MF_00545">
    <property type="entry name" value="Ribosomal_eS24"/>
    <property type="match status" value="1"/>
</dbReference>
<dbReference type="InterPro" id="IPR012678">
    <property type="entry name" value="Ribosomal_uL23/eL15/eS24_sf"/>
</dbReference>
<dbReference type="GO" id="GO:0006412">
    <property type="term" value="P:translation"/>
    <property type="evidence" value="ECO:0007669"/>
    <property type="project" value="UniProtKB-UniRule"/>
</dbReference>
<accession>A0A8E7EHW9</accession>
<dbReference type="Proteomes" id="UP000680656">
    <property type="component" value="Chromosome"/>
</dbReference>
<dbReference type="InterPro" id="IPR001976">
    <property type="entry name" value="Ribosomal_eS24"/>
</dbReference>
<proteinExistence type="inferred from homology"/>
<dbReference type="PANTHER" id="PTHR10496">
    <property type="entry name" value="40S RIBOSOMAL PROTEIN S24"/>
    <property type="match status" value="1"/>
</dbReference>
<keyword evidence="1 3" id="KW-0689">Ribosomal protein</keyword>
<dbReference type="GO" id="GO:0003735">
    <property type="term" value="F:structural constituent of ribosome"/>
    <property type="evidence" value="ECO:0007669"/>
    <property type="project" value="InterPro"/>
</dbReference>
<evidence type="ECO:0000313" key="6">
    <source>
        <dbReference type="Proteomes" id="UP000680656"/>
    </source>
</evidence>
<sequence>MEITITSDKENVLLNRREVGFDIVFNGATPSRKMVHAKLAAMLNTPKDQLVIGSLQNRFGMTQITGDARIYTSAENLKKIEPEYILKRGMVGEEENNADAQDAPSGDAAEAS</sequence>
<evidence type="ECO:0000256" key="1">
    <source>
        <dbReference type="ARBA" id="ARBA00022980"/>
    </source>
</evidence>
<dbReference type="EMBL" id="CP075546">
    <property type="protein sequence ID" value="QVV89442.1"/>
    <property type="molecule type" value="Genomic_DNA"/>
</dbReference>
<dbReference type="KEGG" id="mrtj:KHC33_02620"/>
<evidence type="ECO:0000256" key="3">
    <source>
        <dbReference type="HAMAP-Rule" id="MF_00545"/>
    </source>
</evidence>
<dbReference type="GeneID" id="65096042"/>
<dbReference type="SUPFAM" id="SSF54189">
    <property type="entry name" value="Ribosomal proteins S24e, L23 and L15e"/>
    <property type="match status" value="1"/>
</dbReference>
<dbReference type="RefSeq" id="WP_214420237.1">
    <property type="nucleotide sequence ID" value="NZ_CP075546.1"/>
</dbReference>
<keyword evidence="6" id="KW-1185">Reference proteome</keyword>
<protein>
    <recommendedName>
        <fullName evidence="3">Small ribosomal subunit protein eS24</fullName>
    </recommendedName>
</protein>
<dbReference type="AlphaFoldDB" id="A0A8E7EHW9"/>
<name>A0A8E7EHW9_9EURY</name>
<comment type="similarity">
    <text evidence="3">Belongs to the eukaryotic ribosomal protein eS24 family.</text>
</comment>
<dbReference type="GO" id="GO:0005840">
    <property type="term" value="C:ribosome"/>
    <property type="evidence" value="ECO:0007669"/>
    <property type="project" value="UniProtKB-KW"/>
</dbReference>
<reference evidence="5 6" key="1">
    <citation type="submission" date="2021-05" db="EMBL/GenBank/DDBJ databases">
        <title>A novel Methanospirillum isolate from a pyrite-forming mixed culture.</title>
        <authorList>
            <person name="Bunk B."/>
            <person name="Sproer C."/>
            <person name="Spring S."/>
            <person name="Pester M."/>
        </authorList>
    </citation>
    <scope>NUCLEOTIDE SEQUENCE [LARGE SCALE GENOMIC DNA]</scope>
    <source>
        <strain evidence="5 6">J.3.6.1-F.2.7.3</strain>
    </source>
</reference>
<organism evidence="5 6">
    <name type="scientific">Methanospirillum purgamenti</name>
    <dbReference type="NCBI Taxonomy" id="2834276"/>
    <lineage>
        <taxon>Archaea</taxon>
        <taxon>Methanobacteriati</taxon>
        <taxon>Methanobacteriota</taxon>
        <taxon>Stenosarchaea group</taxon>
        <taxon>Methanomicrobia</taxon>
        <taxon>Methanomicrobiales</taxon>
        <taxon>Methanospirillaceae</taxon>
        <taxon>Methanospirillum</taxon>
    </lineage>
</organism>
<keyword evidence="2 3" id="KW-0687">Ribonucleoprotein</keyword>
<gene>
    <name evidence="3" type="primary">rps24e</name>
    <name evidence="5" type="ORF">KHC33_02620</name>
</gene>
<dbReference type="GO" id="GO:1990904">
    <property type="term" value="C:ribonucleoprotein complex"/>
    <property type="evidence" value="ECO:0007669"/>
    <property type="project" value="UniProtKB-KW"/>
</dbReference>
<dbReference type="Pfam" id="PF01282">
    <property type="entry name" value="Ribosomal_S24e"/>
    <property type="match status" value="1"/>
</dbReference>